<keyword evidence="5" id="KW-0804">Transcription</keyword>
<dbReference type="GO" id="GO:0032993">
    <property type="term" value="C:protein-DNA complex"/>
    <property type="evidence" value="ECO:0007669"/>
    <property type="project" value="TreeGrafter"/>
</dbReference>
<dbReference type="SMART" id="SM00448">
    <property type="entry name" value="REC"/>
    <property type="match status" value="1"/>
</dbReference>
<gene>
    <name evidence="7" type="primary">czcR_5</name>
    <name evidence="7" type="ORF">SDC9_27733</name>
</gene>
<reference evidence="7" key="1">
    <citation type="submission" date="2019-08" db="EMBL/GenBank/DDBJ databases">
        <authorList>
            <person name="Kucharzyk K."/>
            <person name="Murdoch R.W."/>
            <person name="Higgins S."/>
            <person name="Loffler F."/>
        </authorList>
    </citation>
    <scope>NUCLEOTIDE SEQUENCE</scope>
</reference>
<keyword evidence="1" id="KW-0597">Phosphoprotein</keyword>
<keyword evidence="2" id="KW-0902">Two-component regulatory system</keyword>
<dbReference type="InterPro" id="IPR039420">
    <property type="entry name" value="WalR-like"/>
</dbReference>
<dbReference type="SUPFAM" id="SSF52172">
    <property type="entry name" value="CheY-like"/>
    <property type="match status" value="1"/>
</dbReference>
<dbReference type="GO" id="GO:0000156">
    <property type="term" value="F:phosphorelay response regulator activity"/>
    <property type="evidence" value="ECO:0007669"/>
    <property type="project" value="TreeGrafter"/>
</dbReference>
<dbReference type="CDD" id="cd17574">
    <property type="entry name" value="REC_OmpR"/>
    <property type="match status" value="1"/>
</dbReference>
<dbReference type="EMBL" id="VSSQ01000155">
    <property type="protein sequence ID" value="MPL81803.1"/>
    <property type="molecule type" value="Genomic_DNA"/>
</dbReference>
<evidence type="ECO:0000256" key="4">
    <source>
        <dbReference type="ARBA" id="ARBA00023125"/>
    </source>
</evidence>
<dbReference type="Pfam" id="PF00072">
    <property type="entry name" value="Response_reg"/>
    <property type="match status" value="1"/>
</dbReference>
<protein>
    <submittedName>
        <fullName evidence="7">Transcriptional activator protein CzcR</fullName>
    </submittedName>
</protein>
<dbReference type="GO" id="GO:0005829">
    <property type="term" value="C:cytosol"/>
    <property type="evidence" value="ECO:0007669"/>
    <property type="project" value="TreeGrafter"/>
</dbReference>
<dbReference type="GO" id="GO:0000976">
    <property type="term" value="F:transcription cis-regulatory region binding"/>
    <property type="evidence" value="ECO:0007669"/>
    <property type="project" value="TreeGrafter"/>
</dbReference>
<sequence>MIKVLIVEDDINLGRTLAGILEVKKMVVHYSDGYDDVLHAFKQFDPDIILMDVMLPGDEDGFKIAGKIRNSKNPVPIIFITSLDGVSEMKKAFSFGNTDYISKPFRVQEVLLRMNKLLYKQ</sequence>
<feature type="domain" description="Response regulatory" evidence="6">
    <location>
        <begin position="3"/>
        <end position="118"/>
    </location>
</feature>
<keyword evidence="3" id="KW-0805">Transcription regulation</keyword>
<dbReference type="Gene3D" id="3.40.50.2300">
    <property type="match status" value="1"/>
</dbReference>
<evidence type="ECO:0000256" key="5">
    <source>
        <dbReference type="ARBA" id="ARBA00023163"/>
    </source>
</evidence>
<keyword evidence="4" id="KW-0238">DNA-binding</keyword>
<accession>A0A644USX0</accession>
<organism evidence="7">
    <name type="scientific">bioreactor metagenome</name>
    <dbReference type="NCBI Taxonomy" id="1076179"/>
    <lineage>
        <taxon>unclassified sequences</taxon>
        <taxon>metagenomes</taxon>
        <taxon>ecological metagenomes</taxon>
    </lineage>
</organism>
<proteinExistence type="predicted"/>
<evidence type="ECO:0000256" key="3">
    <source>
        <dbReference type="ARBA" id="ARBA00023015"/>
    </source>
</evidence>
<evidence type="ECO:0000256" key="1">
    <source>
        <dbReference type="ARBA" id="ARBA00022553"/>
    </source>
</evidence>
<dbReference type="GO" id="GO:0006355">
    <property type="term" value="P:regulation of DNA-templated transcription"/>
    <property type="evidence" value="ECO:0007669"/>
    <property type="project" value="TreeGrafter"/>
</dbReference>
<dbReference type="InterPro" id="IPR001789">
    <property type="entry name" value="Sig_transdc_resp-reg_receiver"/>
</dbReference>
<evidence type="ECO:0000256" key="2">
    <source>
        <dbReference type="ARBA" id="ARBA00023012"/>
    </source>
</evidence>
<dbReference type="AlphaFoldDB" id="A0A644USX0"/>
<comment type="caution">
    <text evidence="7">The sequence shown here is derived from an EMBL/GenBank/DDBJ whole genome shotgun (WGS) entry which is preliminary data.</text>
</comment>
<name>A0A644USX0_9ZZZZ</name>
<dbReference type="InterPro" id="IPR011006">
    <property type="entry name" value="CheY-like_superfamily"/>
</dbReference>
<dbReference type="PANTHER" id="PTHR48111:SF1">
    <property type="entry name" value="TWO-COMPONENT RESPONSE REGULATOR ORR33"/>
    <property type="match status" value="1"/>
</dbReference>
<dbReference type="PANTHER" id="PTHR48111">
    <property type="entry name" value="REGULATOR OF RPOS"/>
    <property type="match status" value="1"/>
</dbReference>
<evidence type="ECO:0000259" key="6">
    <source>
        <dbReference type="PROSITE" id="PS50110"/>
    </source>
</evidence>
<dbReference type="PROSITE" id="PS50110">
    <property type="entry name" value="RESPONSE_REGULATORY"/>
    <property type="match status" value="1"/>
</dbReference>
<evidence type="ECO:0000313" key="7">
    <source>
        <dbReference type="EMBL" id="MPL81803.1"/>
    </source>
</evidence>